<feature type="compositionally biased region" description="Basic and acidic residues" evidence="9">
    <location>
        <begin position="303"/>
        <end position="318"/>
    </location>
</feature>
<evidence type="ECO:0000256" key="4">
    <source>
        <dbReference type="ARBA" id="ARBA00022737"/>
    </source>
</evidence>
<dbReference type="EnsemblPlants" id="Pp3c19_19190V3.4">
    <property type="protein sequence ID" value="Pp3c19_19190V3.4"/>
    <property type="gene ID" value="Pp3c19_19190"/>
</dbReference>
<evidence type="ECO:0000256" key="7">
    <source>
        <dbReference type="ARBA" id="ARBA00022989"/>
    </source>
</evidence>
<keyword evidence="6" id="KW-0067">ATP-binding</keyword>
<keyword evidence="5" id="KW-0547">Nucleotide-binding</keyword>
<dbReference type="EnsemblPlants" id="Pp3c19_19190V3.5">
    <property type="protein sequence ID" value="Pp3c19_19190V3.5"/>
    <property type="gene ID" value="Pp3c19_19190"/>
</dbReference>
<dbReference type="Gramene" id="Pp3c19_19190V3.8">
    <property type="protein sequence ID" value="Pp3c19_19190V3.8"/>
    <property type="gene ID" value="Pp3c19_19190"/>
</dbReference>
<dbReference type="Proteomes" id="UP000006727">
    <property type="component" value="Chromosome 19"/>
</dbReference>
<evidence type="ECO:0000256" key="6">
    <source>
        <dbReference type="ARBA" id="ARBA00022840"/>
    </source>
</evidence>
<dbReference type="SUPFAM" id="SSF52058">
    <property type="entry name" value="L domain-like"/>
    <property type="match status" value="1"/>
</dbReference>
<dbReference type="InterPro" id="IPR001245">
    <property type="entry name" value="Ser-Thr/Tyr_kinase_cat_dom"/>
</dbReference>
<protein>
    <recommendedName>
        <fullName evidence="11">Protein kinase domain-containing protein</fullName>
    </recommendedName>
</protein>
<feature type="transmembrane region" description="Helical" evidence="10">
    <location>
        <begin position="266"/>
        <end position="291"/>
    </location>
</feature>
<dbReference type="EnsemblPlants" id="Pp3c19_19190V3.8">
    <property type="protein sequence ID" value="Pp3c19_19190V3.8"/>
    <property type="gene ID" value="Pp3c19_19190"/>
</dbReference>
<evidence type="ECO:0000256" key="8">
    <source>
        <dbReference type="ARBA" id="ARBA00023136"/>
    </source>
</evidence>
<evidence type="ECO:0000259" key="11">
    <source>
        <dbReference type="PROSITE" id="PS50011"/>
    </source>
</evidence>
<evidence type="ECO:0000313" key="14">
    <source>
        <dbReference type="Proteomes" id="UP000006727"/>
    </source>
</evidence>
<dbReference type="Gene3D" id="3.80.10.10">
    <property type="entry name" value="Ribonuclease Inhibitor"/>
    <property type="match status" value="2"/>
</dbReference>
<dbReference type="EnsemblPlants" id="Pp3c19_19190V3.7">
    <property type="protein sequence ID" value="Pp3c19_19190V3.7"/>
    <property type="gene ID" value="Pp3c19_19190"/>
</dbReference>
<feature type="region of interest" description="Disordered" evidence="9">
    <location>
        <begin position="302"/>
        <end position="325"/>
    </location>
</feature>
<dbReference type="Gene3D" id="3.30.200.20">
    <property type="entry name" value="Phosphorylase Kinase, domain 1"/>
    <property type="match status" value="1"/>
</dbReference>
<feature type="compositionally biased region" description="Polar residues" evidence="9">
    <location>
        <begin position="657"/>
        <end position="667"/>
    </location>
</feature>
<evidence type="ECO:0000313" key="12">
    <source>
        <dbReference type="EMBL" id="PNR34502.1"/>
    </source>
</evidence>
<dbReference type="Gramene" id="Pp3c19_19190V3.1">
    <property type="protein sequence ID" value="Pp3c19_19190V3.1"/>
    <property type="gene ID" value="Pp3c19_19190"/>
</dbReference>
<evidence type="ECO:0000313" key="13">
    <source>
        <dbReference type="EnsemblPlants" id="Pp3c19_19190V3.1"/>
    </source>
</evidence>
<dbReference type="Pfam" id="PF08263">
    <property type="entry name" value="LRRNT_2"/>
    <property type="match status" value="1"/>
</dbReference>
<dbReference type="InterPro" id="IPR050994">
    <property type="entry name" value="At_inactive_RLKs"/>
</dbReference>
<keyword evidence="2" id="KW-0433">Leucine-rich repeat</keyword>
<dbReference type="InterPro" id="IPR032675">
    <property type="entry name" value="LRR_dom_sf"/>
</dbReference>
<dbReference type="AlphaFoldDB" id="A0A2K1IYZ5"/>
<dbReference type="Gramene" id="Pp3c19_19190V3.2">
    <property type="protein sequence ID" value="Pp3c19_19190V3.2"/>
    <property type="gene ID" value="Pp3c19_19190"/>
</dbReference>
<dbReference type="SUPFAM" id="SSF56112">
    <property type="entry name" value="Protein kinase-like (PK-like)"/>
    <property type="match status" value="1"/>
</dbReference>
<dbReference type="EnsemblPlants" id="Pp3c19_19190V3.6">
    <property type="protein sequence ID" value="Pp3c19_19190V3.6"/>
    <property type="gene ID" value="Pp3c19_19190"/>
</dbReference>
<keyword evidence="4" id="KW-0677">Repeat</keyword>
<dbReference type="PANTHER" id="PTHR48010:SF76">
    <property type="entry name" value="INACTIVE RECEPTOR KINASE RLK902-RELATED"/>
    <property type="match status" value="1"/>
</dbReference>
<feature type="compositionally biased region" description="Basic and acidic residues" evidence="9">
    <location>
        <begin position="643"/>
        <end position="656"/>
    </location>
</feature>
<dbReference type="GO" id="GO:0005524">
    <property type="term" value="F:ATP binding"/>
    <property type="evidence" value="ECO:0007669"/>
    <property type="project" value="UniProtKB-KW"/>
</dbReference>
<dbReference type="EnsemblPlants" id="Pp3c19_19190V3.1">
    <property type="protein sequence ID" value="Pp3c19_19190V3.1"/>
    <property type="gene ID" value="Pp3c19_19190"/>
</dbReference>
<dbReference type="FunCoup" id="A0A2K1IYZ5">
    <property type="interactions" value="1895"/>
</dbReference>
<dbReference type="InterPro" id="IPR011009">
    <property type="entry name" value="Kinase-like_dom_sf"/>
</dbReference>
<dbReference type="Pfam" id="PF07714">
    <property type="entry name" value="PK_Tyr_Ser-Thr"/>
    <property type="match status" value="1"/>
</dbReference>
<feature type="region of interest" description="Disordered" evidence="9">
    <location>
        <begin position="629"/>
        <end position="667"/>
    </location>
</feature>
<comment type="subcellular location">
    <subcellularLocation>
        <location evidence="1">Membrane</location>
    </subcellularLocation>
</comment>
<dbReference type="EnsemblPlants" id="Pp3c19_19190V3.2">
    <property type="protein sequence ID" value="Pp3c19_19190V3.2"/>
    <property type="gene ID" value="Pp3c19_19190"/>
</dbReference>
<dbReference type="CDD" id="cd14066">
    <property type="entry name" value="STKc_IRAK"/>
    <property type="match status" value="1"/>
</dbReference>
<reference evidence="12 14" key="1">
    <citation type="journal article" date="2008" name="Science">
        <title>The Physcomitrella genome reveals evolutionary insights into the conquest of land by plants.</title>
        <authorList>
            <person name="Rensing S."/>
            <person name="Lang D."/>
            <person name="Zimmer A."/>
            <person name="Terry A."/>
            <person name="Salamov A."/>
            <person name="Shapiro H."/>
            <person name="Nishiyama T."/>
            <person name="Perroud P.-F."/>
            <person name="Lindquist E."/>
            <person name="Kamisugi Y."/>
            <person name="Tanahashi T."/>
            <person name="Sakakibara K."/>
            <person name="Fujita T."/>
            <person name="Oishi K."/>
            <person name="Shin-I T."/>
            <person name="Kuroki Y."/>
            <person name="Toyoda A."/>
            <person name="Suzuki Y."/>
            <person name="Hashimoto A."/>
            <person name="Yamaguchi K."/>
            <person name="Sugano A."/>
            <person name="Kohara Y."/>
            <person name="Fujiyama A."/>
            <person name="Anterola A."/>
            <person name="Aoki S."/>
            <person name="Ashton N."/>
            <person name="Barbazuk W.B."/>
            <person name="Barker E."/>
            <person name="Bennetzen J."/>
            <person name="Bezanilla M."/>
            <person name="Blankenship R."/>
            <person name="Cho S.H."/>
            <person name="Dutcher S."/>
            <person name="Estelle M."/>
            <person name="Fawcett J.A."/>
            <person name="Gundlach H."/>
            <person name="Hanada K."/>
            <person name="Heyl A."/>
            <person name="Hicks K.A."/>
            <person name="Hugh J."/>
            <person name="Lohr M."/>
            <person name="Mayer K."/>
            <person name="Melkozernov A."/>
            <person name="Murata T."/>
            <person name="Nelson D."/>
            <person name="Pils B."/>
            <person name="Prigge M."/>
            <person name="Reiss B."/>
            <person name="Renner T."/>
            <person name="Rombauts S."/>
            <person name="Rushton P."/>
            <person name="Sanderfoot A."/>
            <person name="Schween G."/>
            <person name="Shiu S.-H."/>
            <person name="Stueber K."/>
            <person name="Theodoulou F.L."/>
            <person name="Tu H."/>
            <person name="Van de Peer Y."/>
            <person name="Verrier P.J."/>
            <person name="Waters E."/>
            <person name="Wood A."/>
            <person name="Yang L."/>
            <person name="Cove D."/>
            <person name="Cuming A."/>
            <person name="Hasebe M."/>
            <person name="Lucas S."/>
            <person name="Mishler D.B."/>
            <person name="Reski R."/>
            <person name="Grigoriev I."/>
            <person name="Quatrano R.S."/>
            <person name="Boore J.L."/>
        </authorList>
    </citation>
    <scope>NUCLEOTIDE SEQUENCE [LARGE SCALE GENOMIC DNA]</scope>
    <source>
        <strain evidence="13 14">cv. Gransden 2004</strain>
    </source>
</reference>
<dbReference type="Gramene" id="Pp3c19_19190V3.3">
    <property type="protein sequence ID" value="Pp3c19_19190V3.3"/>
    <property type="gene ID" value="Pp3c19_19190"/>
</dbReference>
<sequence>MSKRKRETEWSIAKAATILLAFLGVASVAGQDLGADTRALLVFSNFHDPKGTKLRWTNASWTCNWRGITCFGNRVTEVRLPGKGFRGNIPTGSLSLISELRIVSLRGNWLTGSFPGELGNCNNLESLYLAGNDFYGPLPNDLHAVWPRLTHLSLEYNRLNGVIPESLGLLPQLFMLNLRNNFFSGSIPPLNLANLTIFNVANNNLSGPVPTTLSKFPAASYLGNPGLCGFPLESVCPSPIAPSPGPIAVSTEVAKEGGDKPLSTGAVAGIVVGGVAALVLFSLALIFRLCYGKKGQLDSAKATGRDVSRERVRDKGVDEQGEEYSSAGAGELERNKLVFFDGKKYSFNLEDLLRASAEVLGKGSVGTAYKAILEDGTIMAVKRLKDVTTGKKDFESQIQAVGKLLHKNLVPLRAYYFSKDEKLLVYDYMPMGSLSALLHGNRGSSRTPLDWLSRVKIALGAARGLAYLHAQGGSKFAHANIKSSNILLSRDLDACISDYGLAQLLNSSSAASRIVGYRAPEVTDARKVTQKSDVYSFGVLLLELLTGKAPTQAALNDEGIDLPRWVQSVVREEWTAEVFDLELMRYQNIEEEMVSMLQIAMQCVDPVPERRPKMNNVLLLLEDVHPFFNDNGDDTSRQSESASEDKYRGSDKDRPSQENTPSRSITP</sequence>
<proteinExistence type="predicted"/>
<gene>
    <name evidence="13" type="primary">LOC112272724</name>
    <name evidence="12" type="ORF">PHYPA_024319</name>
</gene>
<evidence type="ECO:0000256" key="3">
    <source>
        <dbReference type="ARBA" id="ARBA00022692"/>
    </source>
</evidence>
<evidence type="ECO:0000256" key="9">
    <source>
        <dbReference type="SAM" id="MobiDB-lite"/>
    </source>
</evidence>
<evidence type="ECO:0000256" key="2">
    <source>
        <dbReference type="ARBA" id="ARBA00022614"/>
    </source>
</evidence>
<dbReference type="GO" id="GO:0016020">
    <property type="term" value="C:membrane"/>
    <property type="evidence" value="ECO:0007669"/>
    <property type="project" value="UniProtKB-SubCell"/>
</dbReference>
<keyword evidence="14" id="KW-1185">Reference proteome</keyword>
<accession>A0A2K1IYZ5</accession>
<dbReference type="InterPro" id="IPR001611">
    <property type="entry name" value="Leu-rich_rpt"/>
</dbReference>
<dbReference type="PROSITE" id="PS50011">
    <property type="entry name" value="PROTEIN_KINASE_DOM"/>
    <property type="match status" value="1"/>
</dbReference>
<dbReference type="PANTHER" id="PTHR48010">
    <property type="entry name" value="OS05G0588300 PROTEIN"/>
    <property type="match status" value="1"/>
</dbReference>
<evidence type="ECO:0000256" key="1">
    <source>
        <dbReference type="ARBA" id="ARBA00004370"/>
    </source>
</evidence>
<reference evidence="12 14" key="2">
    <citation type="journal article" date="2018" name="Plant J.">
        <title>The Physcomitrella patens chromosome-scale assembly reveals moss genome structure and evolution.</title>
        <authorList>
            <person name="Lang D."/>
            <person name="Ullrich K.K."/>
            <person name="Murat F."/>
            <person name="Fuchs J."/>
            <person name="Jenkins J."/>
            <person name="Haas F.B."/>
            <person name="Piednoel M."/>
            <person name="Gundlach H."/>
            <person name="Van Bel M."/>
            <person name="Meyberg R."/>
            <person name="Vives C."/>
            <person name="Morata J."/>
            <person name="Symeonidi A."/>
            <person name="Hiss M."/>
            <person name="Muchero W."/>
            <person name="Kamisugi Y."/>
            <person name="Saleh O."/>
            <person name="Blanc G."/>
            <person name="Decker E.L."/>
            <person name="van Gessel N."/>
            <person name="Grimwood J."/>
            <person name="Hayes R.D."/>
            <person name="Graham S.W."/>
            <person name="Gunter L.E."/>
            <person name="McDaniel S.F."/>
            <person name="Hoernstein S.N.W."/>
            <person name="Larsson A."/>
            <person name="Li F.W."/>
            <person name="Perroud P.F."/>
            <person name="Phillips J."/>
            <person name="Ranjan P."/>
            <person name="Rokshar D.S."/>
            <person name="Rothfels C.J."/>
            <person name="Schneider L."/>
            <person name="Shu S."/>
            <person name="Stevenson D.W."/>
            <person name="Thummler F."/>
            <person name="Tillich M."/>
            <person name="Villarreal Aguilar J.C."/>
            <person name="Widiez T."/>
            <person name="Wong G.K."/>
            <person name="Wymore A."/>
            <person name="Zhang Y."/>
            <person name="Zimmer A.D."/>
            <person name="Quatrano R.S."/>
            <person name="Mayer K.F.X."/>
            <person name="Goodstein D."/>
            <person name="Casacuberta J.M."/>
            <person name="Vandepoele K."/>
            <person name="Reski R."/>
            <person name="Cuming A.C."/>
            <person name="Tuskan G.A."/>
            <person name="Maumus F."/>
            <person name="Salse J."/>
            <person name="Schmutz J."/>
            <person name="Rensing S.A."/>
        </authorList>
    </citation>
    <scope>NUCLEOTIDE SEQUENCE [LARGE SCALE GENOMIC DNA]</scope>
    <source>
        <strain evidence="13 14">cv. Gransden 2004</strain>
    </source>
</reference>
<dbReference type="Gramene" id="Pp3c19_19190V3.4">
    <property type="protein sequence ID" value="Pp3c19_19190V3.4"/>
    <property type="gene ID" value="Pp3c19_19190"/>
</dbReference>
<keyword evidence="3 10" id="KW-0812">Transmembrane</keyword>
<dbReference type="OMA" id="YPSHEAK"/>
<reference evidence="13" key="3">
    <citation type="submission" date="2020-12" db="UniProtKB">
        <authorList>
            <consortium name="EnsemblPlants"/>
        </authorList>
    </citation>
    <scope>IDENTIFICATION</scope>
</reference>
<dbReference type="InterPro" id="IPR013210">
    <property type="entry name" value="LRR_N_plant-typ"/>
</dbReference>
<evidence type="ECO:0000256" key="5">
    <source>
        <dbReference type="ARBA" id="ARBA00022741"/>
    </source>
</evidence>
<feature type="domain" description="Protein kinase" evidence="11">
    <location>
        <begin position="354"/>
        <end position="628"/>
    </location>
</feature>
<dbReference type="RefSeq" id="XP_073385099.1">
    <property type="nucleotide sequence ID" value="XM_073528998.1"/>
</dbReference>
<keyword evidence="8 10" id="KW-0472">Membrane</keyword>
<dbReference type="Pfam" id="PF00560">
    <property type="entry name" value="LRR_1"/>
    <property type="match status" value="4"/>
</dbReference>
<keyword evidence="7 10" id="KW-1133">Transmembrane helix</keyword>
<organism evidence="12">
    <name type="scientific">Physcomitrium patens</name>
    <name type="common">Spreading-leaved earth moss</name>
    <name type="synonym">Physcomitrella patens</name>
    <dbReference type="NCBI Taxonomy" id="3218"/>
    <lineage>
        <taxon>Eukaryota</taxon>
        <taxon>Viridiplantae</taxon>
        <taxon>Streptophyta</taxon>
        <taxon>Embryophyta</taxon>
        <taxon>Bryophyta</taxon>
        <taxon>Bryophytina</taxon>
        <taxon>Bryopsida</taxon>
        <taxon>Funariidae</taxon>
        <taxon>Funariales</taxon>
        <taxon>Funariaceae</taxon>
        <taxon>Physcomitrium</taxon>
    </lineage>
</organism>
<dbReference type="Gramene" id="Pp3c19_19190V3.6">
    <property type="protein sequence ID" value="Pp3c19_19190V3.6"/>
    <property type="gene ID" value="Pp3c19_19190"/>
</dbReference>
<dbReference type="FunFam" id="3.30.200.20:FF:000307">
    <property type="entry name" value="pollen receptor-like kinase 1"/>
    <property type="match status" value="1"/>
</dbReference>
<dbReference type="PaxDb" id="3218-PP1S170_56V6.1"/>
<dbReference type="FunFam" id="1.10.510.10:FF:000095">
    <property type="entry name" value="protein STRUBBELIG-RECEPTOR FAMILY 8"/>
    <property type="match status" value="1"/>
</dbReference>
<name>A0A2K1IYZ5_PHYPA</name>
<dbReference type="Gene3D" id="1.10.510.10">
    <property type="entry name" value="Transferase(Phosphotransferase) domain 1"/>
    <property type="match status" value="1"/>
</dbReference>
<dbReference type="STRING" id="3218.A0A2K1IYZ5"/>
<dbReference type="Gramene" id="Pp3c19_19190V3.5">
    <property type="protein sequence ID" value="Pp3c19_19190V3.5"/>
    <property type="gene ID" value="Pp3c19_19190"/>
</dbReference>
<dbReference type="InterPro" id="IPR000719">
    <property type="entry name" value="Prot_kinase_dom"/>
</dbReference>
<dbReference type="Gramene" id="Pp3c19_19190V3.7">
    <property type="protein sequence ID" value="Pp3c19_19190V3.7"/>
    <property type="gene ID" value="Pp3c19_19190"/>
</dbReference>
<dbReference type="GO" id="GO:0004672">
    <property type="term" value="F:protein kinase activity"/>
    <property type="evidence" value="ECO:0007669"/>
    <property type="project" value="InterPro"/>
</dbReference>
<dbReference type="EMBL" id="ABEU02000019">
    <property type="protein sequence ID" value="PNR34502.1"/>
    <property type="molecule type" value="Genomic_DNA"/>
</dbReference>
<evidence type="ECO:0000256" key="10">
    <source>
        <dbReference type="SAM" id="Phobius"/>
    </source>
</evidence>
<dbReference type="GeneID" id="112272724"/>
<dbReference type="EnsemblPlants" id="Pp3c19_19190V3.3">
    <property type="protein sequence ID" value="Pp3c19_19190V3.3"/>
    <property type="gene ID" value="Pp3c19_19190"/>
</dbReference>